<proteinExistence type="inferred from homology"/>
<evidence type="ECO:0000256" key="3">
    <source>
        <dbReference type="ARBA" id="ARBA00022475"/>
    </source>
</evidence>
<keyword evidence="3" id="KW-1003">Cell membrane</keyword>
<feature type="domain" description="Polysaccharide chain length determinant N-terminal" evidence="8">
    <location>
        <begin position="30"/>
        <end position="84"/>
    </location>
</feature>
<evidence type="ECO:0000313" key="9">
    <source>
        <dbReference type="EMBL" id="SEO68282.1"/>
    </source>
</evidence>
<dbReference type="PANTHER" id="PTHR32309">
    <property type="entry name" value="TYROSINE-PROTEIN KINASE"/>
    <property type="match status" value="1"/>
</dbReference>
<evidence type="ECO:0000256" key="7">
    <source>
        <dbReference type="SAM" id="Phobius"/>
    </source>
</evidence>
<feature type="transmembrane region" description="Helical" evidence="7">
    <location>
        <begin position="188"/>
        <end position="207"/>
    </location>
</feature>
<dbReference type="AlphaFoldDB" id="A0A1H8RPL3"/>
<keyword evidence="4 7" id="KW-0812">Transmembrane</keyword>
<reference evidence="9 10" key="1">
    <citation type="submission" date="2016-10" db="EMBL/GenBank/DDBJ databases">
        <authorList>
            <person name="de Groot N.N."/>
        </authorList>
    </citation>
    <scope>NUCLEOTIDE SEQUENCE [LARGE SCALE GENOMIC DNA]</scope>
    <source>
        <strain evidence="9 10">CGMCC 1.10238</strain>
    </source>
</reference>
<keyword evidence="6 7" id="KW-0472">Membrane</keyword>
<evidence type="ECO:0000256" key="1">
    <source>
        <dbReference type="ARBA" id="ARBA00004651"/>
    </source>
</evidence>
<dbReference type="OrthoDB" id="2365115at2"/>
<dbReference type="STRING" id="1333845.SAMN04487895_11039"/>
<dbReference type="PANTHER" id="PTHR32309:SF31">
    <property type="entry name" value="CAPSULAR EXOPOLYSACCHARIDE FAMILY"/>
    <property type="match status" value="1"/>
</dbReference>
<feature type="transmembrane region" description="Helical" evidence="7">
    <location>
        <begin position="44"/>
        <end position="62"/>
    </location>
</feature>
<evidence type="ECO:0000256" key="4">
    <source>
        <dbReference type="ARBA" id="ARBA00022692"/>
    </source>
</evidence>
<organism evidence="9 10">
    <name type="scientific">Paenibacillus sophorae</name>
    <dbReference type="NCBI Taxonomy" id="1333845"/>
    <lineage>
        <taxon>Bacteria</taxon>
        <taxon>Bacillati</taxon>
        <taxon>Bacillota</taxon>
        <taxon>Bacilli</taxon>
        <taxon>Bacillales</taxon>
        <taxon>Paenibacillaceae</taxon>
        <taxon>Paenibacillus</taxon>
    </lineage>
</organism>
<comment type="subcellular location">
    <subcellularLocation>
        <location evidence="1">Cell membrane</location>
        <topology evidence="1">Multi-pass membrane protein</topology>
    </subcellularLocation>
</comment>
<name>A0A1H8RPL3_9BACL</name>
<evidence type="ECO:0000256" key="2">
    <source>
        <dbReference type="ARBA" id="ARBA00006683"/>
    </source>
</evidence>
<protein>
    <submittedName>
        <fullName evidence="9">Capsular polysaccharide biosynthesis protein</fullName>
    </submittedName>
</protein>
<evidence type="ECO:0000256" key="5">
    <source>
        <dbReference type="ARBA" id="ARBA00022989"/>
    </source>
</evidence>
<sequence>MKSFFKVGEHVEDENEVYEKAPSSRVPVKEINLKEWAAVIRRRLWIILLTTVLLAVLGGLYSSQPEVPLYSSSARIMIPAATPEQLSTIKVFIREPVVLERVIQESGIRRSAGGLRNQISVGSVDNSIITIISVVDPDPAVAPQIVNAVVRVFTEEVSKRMGFNGISVLTEAVESPNPAPINPPSNRALIAGIIAGLVIGLGLALLLESLDDTLRSERDLERILGVDSLGVVPKLQRKDSFGNSRRKNEYVRGEAIGS</sequence>
<dbReference type="Proteomes" id="UP000198809">
    <property type="component" value="Unassembled WGS sequence"/>
</dbReference>
<accession>A0A1H8RPL3</accession>
<evidence type="ECO:0000313" key="10">
    <source>
        <dbReference type="Proteomes" id="UP000198809"/>
    </source>
</evidence>
<dbReference type="GO" id="GO:0005886">
    <property type="term" value="C:plasma membrane"/>
    <property type="evidence" value="ECO:0007669"/>
    <property type="project" value="UniProtKB-SubCell"/>
</dbReference>
<gene>
    <name evidence="9" type="ORF">SAMN04487895_11039</name>
</gene>
<evidence type="ECO:0000256" key="6">
    <source>
        <dbReference type="ARBA" id="ARBA00023136"/>
    </source>
</evidence>
<dbReference type="InterPro" id="IPR050445">
    <property type="entry name" value="Bact_polysacc_biosynth/exp"/>
</dbReference>
<dbReference type="EMBL" id="FODH01000010">
    <property type="protein sequence ID" value="SEO68282.1"/>
    <property type="molecule type" value="Genomic_DNA"/>
</dbReference>
<comment type="similarity">
    <text evidence="2">Belongs to the CpsC/CapA family.</text>
</comment>
<keyword evidence="5 7" id="KW-1133">Transmembrane helix</keyword>
<dbReference type="InterPro" id="IPR003856">
    <property type="entry name" value="LPS_length_determ_N"/>
</dbReference>
<evidence type="ECO:0000259" key="8">
    <source>
        <dbReference type="Pfam" id="PF02706"/>
    </source>
</evidence>
<dbReference type="Pfam" id="PF02706">
    <property type="entry name" value="Wzz"/>
    <property type="match status" value="1"/>
</dbReference>